<dbReference type="Proteomes" id="UP001374535">
    <property type="component" value="Chromosome 3"/>
</dbReference>
<reference evidence="1 2" key="1">
    <citation type="journal article" date="2023" name="Life. Sci Alliance">
        <title>Evolutionary insights into 3D genome organization and epigenetic landscape of Vigna mungo.</title>
        <authorList>
            <person name="Junaid A."/>
            <person name="Singh B."/>
            <person name="Bhatia S."/>
        </authorList>
    </citation>
    <scope>NUCLEOTIDE SEQUENCE [LARGE SCALE GENOMIC DNA]</scope>
    <source>
        <strain evidence="1">Urdbean</strain>
    </source>
</reference>
<gene>
    <name evidence="1" type="ORF">V8G54_010635</name>
</gene>
<protein>
    <submittedName>
        <fullName evidence="1">Uncharacterized protein</fullName>
    </submittedName>
</protein>
<evidence type="ECO:0000313" key="1">
    <source>
        <dbReference type="EMBL" id="WVZ17653.1"/>
    </source>
</evidence>
<evidence type="ECO:0000313" key="2">
    <source>
        <dbReference type="Proteomes" id="UP001374535"/>
    </source>
</evidence>
<sequence length="163" mass="18326">MTIARSIPPFINFSVSGSFFFCTFSDTLSEKVTRSFFTDFQPPISTSGATAARKLVFASFLARGCRFFGVITCLLKFFKDKDGGAIFFWLKLLRLEEIPCISFVMLQRSFFTLCIEASISRGNGETAKYTSCSFSFFETWLICSDKDFKFPSIIALNSSCPLV</sequence>
<dbReference type="AlphaFoldDB" id="A0AAQ3NXW9"/>
<dbReference type="EMBL" id="CP144698">
    <property type="protein sequence ID" value="WVZ17653.1"/>
    <property type="molecule type" value="Genomic_DNA"/>
</dbReference>
<proteinExistence type="predicted"/>
<keyword evidence="2" id="KW-1185">Reference proteome</keyword>
<accession>A0AAQ3NXW9</accession>
<name>A0AAQ3NXW9_VIGMU</name>
<organism evidence="1 2">
    <name type="scientific">Vigna mungo</name>
    <name type="common">Black gram</name>
    <name type="synonym">Phaseolus mungo</name>
    <dbReference type="NCBI Taxonomy" id="3915"/>
    <lineage>
        <taxon>Eukaryota</taxon>
        <taxon>Viridiplantae</taxon>
        <taxon>Streptophyta</taxon>
        <taxon>Embryophyta</taxon>
        <taxon>Tracheophyta</taxon>
        <taxon>Spermatophyta</taxon>
        <taxon>Magnoliopsida</taxon>
        <taxon>eudicotyledons</taxon>
        <taxon>Gunneridae</taxon>
        <taxon>Pentapetalae</taxon>
        <taxon>rosids</taxon>
        <taxon>fabids</taxon>
        <taxon>Fabales</taxon>
        <taxon>Fabaceae</taxon>
        <taxon>Papilionoideae</taxon>
        <taxon>50 kb inversion clade</taxon>
        <taxon>NPAAA clade</taxon>
        <taxon>indigoferoid/millettioid clade</taxon>
        <taxon>Phaseoleae</taxon>
        <taxon>Vigna</taxon>
    </lineage>
</organism>